<dbReference type="PANTHER" id="PTHR33531">
    <property type="entry name" value="RUBRERYTHRIN SUBFAMILY"/>
    <property type="match status" value="1"/>
</dbReference>
<dbReference type="InterPro" id="IPR012347">
    <property type="entry name" value="Ferritin-like"/>
</dbReference>
<dbReference type="GO" id="GO:0046872">
    <property type="term" value="F:metal ion binding"/>
    <property type="evidence" value="ECO:0007669"/>
    <property type="project" value="InterPro"/>
</dbReference>
<keyword evidence="1" id="KW-0472">Membrane</keyword>
<dbReference type="GO" id="GO:0016491">
    <property type="term" value="F:oxidoreductase activity"/>
    <property type="evidence" value="ECO:0007669"/>
    <property type="project" value="InterPro"/>
</dbReference>
<dbReference type="CDD" id="cd01045">
    <property type="entry name" value="Ferritin_like_AB"/>
    <property type="match status" value="1"/>
</dbReference>
<comment type="caution">
    <text evidence="3">The sequence shown here is derived from an EMBL/GenBank/DDBJ whole genome shotgun (WGS) entry which is preliminary data.</text>
</comment>
<organism evidence="3 4">
    <name type="scientific">Rhodopseudomonas palustris</name>
    <dbReference type="NCBI Taxonomy" id="1076"/>
    <lineage>
        <taxon>Bacteria</taxon>
        <taxon>Pseudomonadati</taxon>
        <taxon>Pseudomonadota</taxon>
        <taxon>Alphaproteobacteria</taxon>
        <taxon>Hyphomicrobiales</taxon>
        <taxon>Nitrobacteraceae</taxon>
        <taxon>Rhodopseudomonas</taxon>
    </lineage>
</organism>
<evidence type="ECO:0000256" key="1">
    <source>
        <dbReference type="SAM" id="Phobius"/>
    </source>
</evidence>
<dbReference type="SUPFAM" id="SSF47240">
    <property type="entry name" value="Ferritin-like"/>
    <property type="match status" value="1"/>
</dbReference>
<dbReference type="Proteomes" id="UP000782519">
    <property type="component" value="Unassembled WGS sequence"/>
</dbReference>
<dbReference type="PIRSF" id="PIRSF035918">
    <property type="entry name" value="UCP035918_rubreryth_DUF125"/>
    <property type="match status" value="1"/>
</dbReference>
<dbReference type="EMBL" id="JACRJB010000053">
    <property type="protein sequence ID" value="MBI5131522.1"/>
    <property type="molecule type" value="Genomic_DNA"/>
</dbReference>
<sequence>MKNFNDLSEREILAVAISAEEEDGRIYMSFAEDLGERYPDSAKLFQKMADEEKTHRHLLLETYERNFGENLPPIRRSDVKGFLRRRPVWLTKNLTLDTIRKEAEIMEFEAQRFYSKAAEQATNVGVRKLLGDLAEAERAHGDLATRLSDTLLTTDARDEEDKTRKRMFVLQYVQPGLAGLMDGSVSTLAPLFAAAFATHQNWQTFLVGLAASIGAGISMGFAEALSDDGSLTGRGSPWLRGGICGLMTTLGGLGHTIPYLVPDSWQNAFWIATAIAGVVVFIELWAIAYIRARYMDTPFLQAVFQIVLGGAIVLAVGIVIGAA</sequence>
<keyword evidence="1" id="KW-0812">Transmembrane</keyword>
<protein>
    <submittedName>
        <fullName evidence="3">Rubrerythrin</fullName>
    </submittedName>
</protein>
<dbReference type="Pfam" id="PF02915">
    <property type="entry name" value="Rubrerythrin"/>
    <property type="match status" value="1"/>
</dbReference>
<dbReference type="PANTHER" id="PTHR33531:SF10">
    <property type="entry name" value="BLR7895 PROTEIN"/>
    <property type="match status" value="1"/>
</dbReference>
<name>A0A933S2V0_RHOPL</name>
<dbReference type="InterPro" id="IPR003251">
    <property type="entry name" value="Rr_diiron-bd_dom"/>
</dbReference>
<dbReference type="InterPro" id="IPR017040">
    <property type="entry name" value="UCP035918_rubreryth/DUF125"/>
</dbReference>
<evidence type="ECO:0000313" key="4">
    <source>
        <dbReference type="Proteomes" id="UP000782519"/>
    </source>
</evidence>
<proteinExistence type="predicted"/>
<evidence type="ECO:0000259" key="2">
    <source>
        <dbReference type="Pfam" id="PF02915"/>
    </source>
</evidence>
<feature type="transmembrane region" description="Helical" evidence="1">
    <location>
        <begin position="267"/>
        <end position="290"/>
    </location>
</feature>
<feature type="transmembrane region" description="Helical" evidence="1">
    <location>
        <begin position="202"/>
        <end position="226"/>
    </location>
</feature>
<feature type="domain" description="Rubrerythrin diiron-binding" evidence="2">
    <location>
        <begin position="11"/>
        <end position="147"/>
    </location>
</feature>
<accession>A0A933S2V0</accession>
<dbReference type="Gene3D" id="1.20.1260.10">
    <property type="match status" value="1"/>
</dbReference>
<feature type="transmembrane region" description="Helical" evidence="1">
    <location>
        <begin position="238"/>
        <end position="261"/>
    </location>
</feature>
<feature type="transmembrane region" description="Helical" evidence="1">
    <location>
        <begin position="302"/>
        <end position="322"/>
    </location>
</feature>
<dbReference type="InterPro" id="IPR009078">
    <property type="entry name" value="Ferritin-like_SF"/>
</dbReference>
<dbReference type="AlphaFoldDB" id="A0A933S2V0"/>
<evidence type="ECO:0000313" key="3">
    <source>
        <dbReference type="EMBL" id="MBI5131522.1"/>
    </source>
</evidence>
<feature type="transmembrane region" description="Helical" evidence="1">
    <location>
        <begin position="172"/>
        <end position="196"/>
    </location>
</feature>
<keyword evidence="1" id="KW-1133">Transmembrane helix</keyword>
<gene>
    <name evidence="3" type="ORF">HZA66_18955</name>
</gene>
<reference evidence="3" key="1">
    <citation type="submission" date="2020-07" db="EMBL/GenBank/DDBJ databases">
        <title>Huge and variable diversity of episymbiotic CPR bacteria and DPANN archaea in groundwater ecosystems.</title>
        <authorList>
            <person name="He C.Y."/>
            <person name="Keren R."/>
            <person name="Whittaker M."/>
            <person name="Farag I.F."/>
            <person name="Doudna J."/>
            <person name="Cate J.H.D."/>
            <person name="Banfield J.F."/>
        </authorList>
    </citation>
    <scope>NUCLEOTIDE SEQUENCE</scope>
    <source>
        <strain evidence="3">NC_groundwater_1818_Pr3_B-0.1um_66_35</strain>
    </source>
</reference>
<dbReference type="NCBIfam" id="NF045676">
    <property type="entry name" value="FeExpMbfA"/>
    <property type="match status" value="1"/>
</dbReference>